<organism evidence="1 2">
    <name type="scientific">Trichothecium roseum</name>
    <dbReference type="NCBI Taxonomy" id="47278"/>
    <lineage>
        <taxon>Eukaryota</taxon>
        <taxon>Fungi</taxon>
        <taxon>Dikarya</taxon>
        <taxon>Ascomycota</taxon>
        <taxon>Pezizomycotina</taxon>
        <taxon>Sordariomycetes</taxon>
        <taxon>Hypocreomycetidae</taxon>
        <taxon>Hypocreales</taxon>
        <taxon>Hypocreales incertae sedis</taxon>
        <taxon>Trichothecium</taxon>
    </lineage>
</organism>
<protein>
    <submittedName>
        <fullName evidence="1">Uncharacterized protein</fullName>
    </submittedName>
</protein>
<accession>A0ACC0V1E7</accession>
<reference evidence="1" key="1">
    <citation type="submission" date="2022-10" db="EMBL/GenBank/DDBJ databases">
        <title>Complete Genome of Trichothecium roseum strain YXFP-22015, a Plant Pathogen Isolated from Citrus.</title>
        <authorList>
            <person name="Wang Y."/>
            <person name="Zhu L."/>
        </authorList>
    </citation>
    <scope>NUCLEOTIDE SEQUENCE</scope>
    <source>
        <strain evidence="1">YXFP-22015</strain>
    </source>
</reference>
<dbReference type="EMBL" id="CM047943">
    <property type="protein sequence ID" value="KAI9899966.1"/>
    <property type="molecule type" value="Genomic_DNA"/>
</dbReference>
<evidence type="ECO:0000313" key="1">
    <source>
        <dbReference type="EMBL" id="KAI9899966.1"/>
    </source>
</evidence>
<dbReference type="Proteomes" id="UP001163324">
    <property type="component" value="Chromosome 4"/>
</dbReference>
<comment type="caution">
    <text evidence="1">The sequence shown here is derived from an EMBL/GenBank/DDBJ whole genome shotgun (WGS) entry which is preliminary data.</text>
</comment>
<proteinExistence type="predicted"/>
<sequence>MVVMRETGSSRLPRATKTSSAGSESPTRNDRRAIKSTSSVRSATGKPTSTLNKPPIVEQPSPASKFILAMKDPNWRQRKSMSDASESMLRDTSTHRHFLERSSASDPKTPKSVSGRISEENESHEVWTLSSSPTPDKPGKTGTERHDITGRLHAIWPSETMMQPQISENFEALIDEKKNVFSVIGHVQLENRTTNGNPLSLIEVVPYDPDRHDPESRMVHIWRQSTPTTDGACAGPKSEIGKQHSSLQDTTGTPKTTKVSTGLRISPLAKQRVKSEMAKAREAVLRDSAVADVRRVRRERNNLDRLPSSYSFREQDKPAQTPSVSSQNEGAFQKMLQKLHKNSDSKIKEESKRFLQGSQVSTAGQQGSVSDTRKRSTQESNSRDSGYESANTRNSPSAGNAGMKSNTFNPKAREFMSLVDASPKENVKARPKFKRPAIEDLFGKTLADLDTSKNVATDGAQKQGTGDAVLEDTAAATGSSYLPPPPPPPLPPWQNMSPINTAPAYPSISSGFSMPPSSPFATWAPGQSPVVALPIGGMASGSSWIGGIPLLPLPSMAPSFVPSVPHAGLFGMNPLANYMPAPTAAVPGPNYAASPQNPGPVSKPRVPDAVKQQQYEAWIEWRKANEPGYAMECKMRQQRRSQRNNTSK</sequence>
<evidence type="ECO:0000313" key="2">
    <source>
        <dbReference type="Proteomes" id="UP001163324"/>
    </source>
</evidence>
<name>A0ACC0V1E7_9HYPO</name>
<keyword evidence="2" id="KW-1185">Reference proteome</keyword>
<gene>
    <name evidence="1" type="ORF">N3K66_004228</name>
</gene>